<sequence>MNIITTNGVGRPKLAATTYVPPPEPQICTAAQGSQKDQGGTCEVAPVLTPDQQGTLWDCSFYAAQA</sequence>
<comment type="caution">
    <text evidence="1">The sequence shown here is derived from an EMBL/GenBank/DDBJ whole genome shotgun (WGS) entry which is preliminary data.</text>
</comment>
<proteinExistence type="predicted"/>
<organism evidence="1 2">
    <name type="scientific">Pseudophaeobacter arcticus</name>
    <dbReference type="NCBI Taxonomy" id="385492"/>
    <lineage>
        <taxon>Bacteria</taxon>
        <taxon>Pseudomonadati</taxon>
        <taxon>Pseudomonadota</taxon>
        <taxon>Alphaproteobacteria</taxon>
        <taxon>Rhodobacterales</taxon>
        <taxon>Paracoccaceae</taxon>
        <taxon>Pseudophaeobacter</taxon>
    </lineage>
</organism>
<accession>A0ABQ0AMQ7</accession>
<evidence type="ECO:0000313" key="1">
    <source>
        <dbReference type="EMBL" id="GAA6197164.1"/>
    </source>
</evidence>
<keyword evidence="2" id="KW-1185">Reference proteome</keyword>
<dbReference type="Proteomes" id="UP001441944">
    <property type="component" value="Unassembled WGS sequence"/>
</dbReference>
<name>A0ABQ0AMQ7_9RHOB</name>
<evidence type="ECO:0000313" key="2">
    <source>
        <dbReference type="Proteomes" id="UP001441944"/>
    </source>
</evidence>
<reference evidence="1 2" key="1">
    <citation type="submission" date="2024-04" db="EMBL/GenBank/DDBJ databases">
        <title>Draft genome sequence of Pseudophaeobacter arcticus NBRC 116598.</title>
        <authorList>
            <person name="Miyakawa T."/>
            <person name="Kusuya Y."/>
            <person name="Miura T."/>
        </authorList>
    </citation>
    <scope>NUCLEOTIDE SEQUENCE [LARGE SCALE GENOMIC DNA]</scope>
    <source>
        <strain evidence="1 2">SU-CL00105</strain>
    </source>
</reference>
<dbReference type="EMBL" id="BAABWU010000009">
    <property type="protein sequence ID" value="GAA6197164.1"/>
    <property type="molecule type" value="Genomic_DNA"/>
</dbReference>
<protein>
    <submittedName>
        <fullName evidence="1">Uncharacterized protein</fullName>
    </submittedName>
</protein>
<gene>
    <name evidence="1" type="ORF">NBRC116598_26080</name>
</gene>